<reference evidence="2 3" key="1">
    <citation type="submission" date="2024-06" db="EMBL/GenBank/DDBJ databases">
        <title>The Natural Products Discovery Center: Release of the First 8490 Sequenced Strains for Exploring Actinobacteria Biosynthetic Diversity.</title>
        <authorList>
            <person name="Kalkreuter E."/>
            <person name="Kautsar S.A."/>
            <person name="Yang D."/>
            <person name="Bader C.D."/>
            <person name="Teijaro C.N."/>
            <person name="Fluegel L."/>
            <person name="Davis C.M."/>
            <person name="Simpson J.R."/>
            <person name="Lauterbach L."/>
            <person name="Steele A.D."/>
            <person name="Gui C."/>
            <person name="Meng S."/>
            <person name="Li G."/>
            <person name="Viehrig K."/>
            <person name="Ye F."/>
            <person name="Su P."/>
            <person name="Kiefer A.F."/>
            <person name="Nichols A."/>
            <person name="Cepeda A.J."/>
            <person name="Yan W."/>
            <person name="Fan B."/>
            <person name="Jiang Y."/>
            <person name="Adhikari A."/>
            <person name="Zheng C.-J."/>
            <person name="Schuster L."/>
            <person name="Cowan T.M."/>
            <person name="Smanski M.J."/>
            <person name="Chevrette M.G."/>
            <person name="De Carvalho L.P.S."/>
            <person name="Shen B."/>
        </authorList>
    </citation>
    <scope>NUCLEOTIDE SEQUENCE [LARGE SCALE GENOMIC DNA]</scope>
    <source>
        <strain evidence="2 3">NPDC050671</strain>
    </source>
</reference>
<feature type="coiled-coil region" evidence="1">
    <location>
        <begin position="6"/>
        <end position="44"/>
    </location>
</feature>
<evidence type="ECO:0000256" key="1">
    <source>
        <dbReference type="SAM" id="Coils"/>
    </source>
</evidence>
<comment type="caution">
    <text evidence="2">The sequence shown here is derived from an EMBL/GenBank/DDBJ whole genome shotgun (WGS) entry which is preliminary data.</text>
</comment>
<evidence type="ECO:0000313" key="2">
    <source>
        <dbReference type="EMBL" id="MEV0365716.1"/>
    </source>
</evidence>
<keyword evidence="3" id="KW-1185">Reference proteome</keyword>
<dbReference type="Pfam" id="PF02575">
    <property type="entry name" value="YbaB_DNA_bd"/>
    <property type="match status" value="1"/>
</dbReference>
<organism evidence="2 3">
    <name type="scientific">Nocardia fusca</name>
    <dbReference type="NCBI Taxonomy" id="941183"/>
    <lineage>
        <taxon>Bacteria</taxon>
        <taxon>Bacillati</taxon>
        <taxon>Actinomycetota</taxon>
        <taxon>Actinomycetes</taxon>
        <taxon>Mycobacteriales</taxon>
        <taxon>Nocardiaceae</taxon>
        <taxon>Nocardia</taxon>
    </lineage>
</organism>
<name>A0ABV3FDD1_9NOCA</name>
<dbReference type="SUPFAM" id="SSF82607">
    <property type="entry name" value="YbaB-like"/>
    <property type="match status" value="1"/>
</dbReference>
<protein>
    <submittedName>
        <fullName evidence="2">YbaB/EbfC family nucleoid-associated protein</fullName>
    </submittedName>
</protein>
<accession>A0ABV3FDD1</accession>
<sequence length="143" mass="16191">MDRWKREGLLNANNGLRNQIEDLLDTFQQQQTRLAETYRQLEETRIRAESVDRSVTATVDAGGVLTELSLTPSALRKSPDELARVIVETVAQAAEHAREHQQAFISPATEELEKMGDLSDLVPEVPDLRDIRTFLRGERNPPQ</sequence>
<proteinExistence type="predicted"/>
<dbReference type="Proteomes" id="UP001551658">
    <property type="component" value="Unassembled WGS sequence"/>
</dbReference>
<dbReference type="RefSeq" id="WP_357982523.1">
    <property type="nucleotide sequence ID" value="NZ_JBFAIH010000015.1"/>
</dbReference>
<evidence type="ECO:0000313" key="3">
    <source>
        <dbReference type="Proteomes" id="UP001551658"/>
    </source>
</evidence>
<dbReference type="InterPro" id="IPR036894">
    <property type="entry name" value="YbaB-like_sf"/>
</dbReference>
<dbReference type="InterPro" id="IPR004401">
    <property type="entry name" value="YbaB/EbfC"/>
</dbReference>
<keyword evidence="1" id="KW-0175">Coiled coil</keyword>
<gene>
    <name evidence="2" type="ORF">AB0H72_23750</name>
</gene>
<dbReference type="Gene3D" id="3.30.1310.10">
    <property type="entry name" value="Nucleoid-associated protein YbaB-like domain"/>
    <property type="match status" value="1"/>
</dbReference>
<dbReference type="EMBL" id="JBFAIH010000015">
    <property type="protein sequence ID" value="MEV0365716.1"/>
    <property type="molecule type" value="Genomic_DNA"/>
</dbReference>